<dbReference type="Gene3D" id="3.40.309.10">
    <property type="entry name" value="Aldehyde Dehydrogenase, Chain A, domain 2"/>
    <property type="match status" value="1"/>
</dbReference>
<dbReference type="GO" id="GO:0004350">
    <property type="term" value="F:glutamate-5-semialdehyde dehydrogenase activity"/>
    <property type="evidence" value="ECO:0007669"/>
    <property type="project" value="UniProtKB-EC"/>
</dbReference>
<evidence type="ECO:0000256" key="6">
    <source>
        <dbReference type="ARBA" id="ARBA00023002"/>
    </source>
</evidence>
<protein>
    <recommendedName>
        <fullName evidence="2">glutamate-5-semialdehyde dehydrogenase</fullName>
        <ecNumber evidence="2">1.2.1.41</ecNumber>
    </recommendedName>
</protein>
<comment type="pathway">
    <text evidence="1">Amino-acid biosynthesis; L-proline biosynthesis; L-glutamate 5-semialdehyde from L-glutamate: step 2/2.</text>
</comment>
<dbReference type="RefSeq" id="XP_002503882.1">
    <property type="nucleotide sequence ID" value="XM_002503836.1"/>
</dbReference>
<proteinExistence type="inferred from homology"/>
<dbReference type="InterPro" id="IPR000965">
    <property type="entry name" value="GPR_dom"/>
</dbReference>
<evidence type="ECO:0000256" key="4">
    <source>
        <dbReference type="ARBA" id="ARBA00022650"/>
    </source>
</evidence>
<dbReference type="EC" id="1.2.1.41" evidence="2"/>
<dbReference type="OMA" id="KTQRYGT"/>
<keyword evidence="4" id="KW-0641">Proline biosynthesis</keyword>
<dbReference type="Gene3D" id="3.40.605.10">
    <property type="entry name" value="Aldehyde Dehydrogenase, Chain A, domain 1"/>
    <property type="match status" value="1"/>
</dbReference>
<evidence type="ECO:0000256" key="7">
    <source>
        <dbReference type="ARBA" id="ARBA00049024"/>
    </source>
</evidence>
<evidence type="ECO:0000256" key="5">
    <source>
        <dbReference type="ARBA" id="ARBA00022857"/>
    </source>
</evidence>
<dbReference type="AlphaFoldDB" id="C1EA40"/>
<name>C1EA40_MICCC</name>
<keyword evidence="10" id="KW-1185">Reference proteome</keyword>
<evidence type="ECO:0000313" key="9">
    <source>
        <dbReference type="EMBL" id="ACO65140.1"/>
    </source>
</evidence>
<dbReference type="STRING" id="296587.C1EA40"/>
<dbReference type="CDD" id="cd07079">
    <property type="entry name" value="ALDH_F18-19_ProA-GPR"/>
    <property type="match status" value="1"/>
</dbReference>
<dbReference type="OrthoDB" id="1934954at2759"/>
<sequence>MGMSTRDQAVAARNASRQLQNLSSEDRAALLYAIADALEANEDAIMRENEKDIAAAEAADTESHLLNRLKMKPGKIAQLAAGARQIADMEEPLGRQLSKMKVADGLTLEQVTAPLGVLLIIFESRPDALPQIASLAIRSGNGLLLKGGKEAAKTNAILHQIIVDCMPAFGVDRECIVLVEGREAVSDILALHDVVDLVIPRGSNSLVSYISNNTKIPVLGHADGVCHMYLDPNADVKMAAKLAVDSKTDYPAACNALETLLVHKSLIGKGKDGYETVAAALVAAGCTLHGGARAEKALKLPACPAPRHEYGNLGLTVEIVDDMDQAIDYIHANGSGHTECIITNDKAAAEEFLRRVDSACVFHNASTRFSDGFRFGLGAEVGISTSRIHARGPVGVEGLLTTRWLCRGDGHFVEKDTGVKYTHQKLPLDANLAHKVASGLGWAVGIANAVHLGLMLWKMATKK</sequence>
<gene>
    <name evidence="9" type="ORF">MICPUN_59938</name>
</gene>
<dbReference type="Pfam" id="PF00171">
    <property type="entry name" value="Aldedh"/>
    <property type="match status" value="1"/>
</dbReference>
<dbReference type="PANTHER" id="PTHR11063">
    <property type="entry name" value="GLUTAMATE SEMIALDEHYDE DEHYDROGENASE"/>
    <property type="match status" value="1"/>
</dbReference>
<dbReference type="NCBIfam" id="TIGR00407">
    <property type="entry name" value="proA"/>
    <property type="match status" value="1"/>
</dbReference>
<dbReference type="InParanoid" id="C1EA40"/>
<keyword evidence="5" id="KW-0521">NADP</keyword>
<dbReference type="eggNOG" id="KOG4165">
    <property type="taxonomic scope" value="Eukaryota"/>
</dbReference>
<comment type="catalytic activity">
    <reaction evidence="7">
        <text>L-glutamate 5-semialdehyde + phosphate + NADP(+) = L-glutamyl 5-phosphate + NADPH + H(+)</text>
        <dbReference type="Rhea" id="RHEA:19541"/>
        <dbReference type="ChEBI" id="CHEBI:15378"/>
        <dbReference type="ChEBI" id="CHEBI:43474"/>
        <dbReference type="ChEBI" id="CHEBI:57783"/>
        <dbReference type="ChEBI" id="CHEBI:58066"/>
        <dbReference type="ChEBI" id="CHEBI:58274"/>
        <dbReference type="ChEBI" id="CHEBI:58349"/>
        <dbReference type="EC" id="1.2.1.41"/>
    </reaction>
</comment>
<accession>C1EA40</accession>
<dbReference type="InterPro" id="IPR012134">
    <property type="entry name" value="Glu-5-SA_DH"/>
</dbReference>
<dbReference type="InterPro" id="IPR016163">
    <property type="entry name" value="Ald_DH_C"/>
</dbReference>
<dbReference type="InterPro" id="IPR015590">
    <property type="entry name" value="Aldehyde_DH_dom"/>
</dbReference>
<organism evidence="9 10">
    <name type="scientific">Micromonas commoda (strain RCC299 / NOUM17 / CCMP2709)</name>
    <name type="common">Picoplanktonic green alga</name>
    <dbReference type="NCBI Taxonomy" id="296587"/>
    <lineage>
        <taxon>Eukaryota</taxon>
        <taxon>Viridiplantae</taxon>
        <taxon>Chlorophyta</taxon>
        <taxon>Mamiellophyceae</taxon>
        <taxon>Mamiellales</taxon>
        <taxon>Mamiellaceae</taxon>
        <taxon>Micromonas</taxon>
    </lineage>
</organism>
<reference evidence="9 10" key="1">
    <citation type="journal article" date="2009" name="Science">
        <title>Green evolution and dynamic adaptations revealed by genomes of the marine picoeukaryotes Micromonas.</title>
        <authorList>
            <person name="Worden A.Z."/>
            <person name="Lee J.H."/>
            <person name="Mock T."/>
            <person name="Rouze P."/>
            <person name="Simmons M.P."/>
            <person name="Aerts A.L."/>
            <person name="Allen A.E."/>
            <person name="Cuvelier M.L."/>
            <person name="Derelle E."/>
            <person name="Everett M.V."/>
            <person name="Foulon E."/>
            <person name="Grimwood J."/>
            <person name="Gundlach H."/>
            <person name="Henrissat B."/>
            <person name="Napoli C."/>
            <person name="McDonald S.M."/>
            <person name="Parker M.S."/>
            <person name="Rombauts S."/>
            <person name="Salamov A."/>
            <person name="Von Dassow P."/>
            <person name="Badger J.H."/>
            <person name="Coutinho P.M."/>
            <person name="Demir E."/>
            <person name="Dubchak I."/>
            <person name="Gentemann C."/>
            <person name="Eikrem W."/>
            <person name="Gready J.E."/>
            <person name="John U."/>
            <person name="Lanier W."/>
            <person name="Lindquist E.A."/>
            <person name="Lucas S."/>
            <person name="Mayer K.F."/>
            <person name="Moreau H."/>
            <person name="Not F."/>
            <person name="Otillar R."/>
            <person name="Panaud O."/>
            <person name="Pangilinan J."/>
            <person name="Paulsen I."/>
            <person name="Piegu B."/>
            <person name="Poliakov A."/>
            <person name="Robbens S."/>
            <person name="Schmutz J."/>
            <person name="Toulza E."/>
            <person name="Wyss T."/>
            <person name="Zelensky A."/>
            <person name="Zhou K."/>
            <person name="Armbrust E.V."/>
            <person name="Bhattacharya D."/>
            <person name="Goodenough U.W."/>
            <person name="Van de Peer Y."/>
            <person name="Grigoriev I.V."/>
        </authorList>
    </citation>
    <scope>NUCLEOTIDE SEQUENCE [LARGE SCALE GENOMIC DNA]</scope>
    <source>
        <strain evidence="10">RCC299 / NOUM17</strain>
    </source>
</reference>
<dbReference type="PANTHER" id="PTHR11063:SF8">
    <property type="entry name" value="DELTA-1-PYRROLINE-5-CARBOXYLATE SYNTHASE"/>
    <property type="match status" value="1"/>
</dbReference>
<dbReference type="InterPro" id="IPR020593">
    <property type="entry name" value="G-glutamylP_reductase_CS"/>
</dbReference>
<evidence type="ECO:0000256" key="3">
    <source>
        <dbReference type="ARBA" id="ARBA00022605"/>
    </source>
</evidence>
<dbReference type="PIRSF" id="PIRSF000151">
    <property type="entry name" value="GPR"/>
    <property type="match status" value="1"/>
</dbReference>
<dbReference type="Proteomes" id="UP000002009">
    <property type="component" value="Chromosome 7"/>
</dbReference>
<dbReference type="FunCoup" id="C1EA40">
    <property type="interactions" value="1046"/>
</dbReference>
<dbReference type="EMBL" id="CP001328">
    <property type="protein sequence ID" value="ACO65140.1"/>
    <property type="molecule type" value="Genomic_DNA"/>
</dbReference>
<keyword evidence="6" id="KW-0560">Oxidoreductase</keyword>
<feature type="domain" description="Aldehyde dehydrogenase" evidence="8">
    <location>
        <begin position="10"/>
        <end position="269"/>
    </location>
</feature>
<dbReference type="GO" id="GO:0050661">
    <property type="term" value="F:NADP binding"/>
    <property type="evidence" value="ECO:0007669"/>
    <property type="project" value="InterPro"/>
</dbReference>
<dbReference type="SUPFAM" id="SSF53720">
    <property type="entry name" value="ALDH-like"/>
    <property type="match status" value="1"/>
</dbReference>
<dbReference type="UniPathway" id="UPA00098">
    <property type="reaction ID" value="UER00360"/>
</dbReference>
<dbReference type="NCBIfam" id="NF001221">
    <property type="entry name" value="PRK00197.1"/>
    <property type="match status" value="1"/>
</dbReference>
<evidence type="ECO:0000259" key="8">
    <source>
        <dbReference type="Pfam" id="PF00171"/>
    </source>
</evidence>
<dbReference type="GeneID" id="8244824"/>
<dbReference type="InterPro" id="IPR016162">
    <property type="entry name" value="Ald_DH_N"/>
</dbReference>
<dbReference type="GO" id="GO:0055129">
    <property type="term" value="P:L-proline biosynthetic process"/>
    <property type="evidence" value="ECO:0007669"/>
    <property type="project" value="UniProtKB-UniPathway"/>
</dbReference>
<dbReference type="KEGG" id="mis:MICPUN_59938"/>
<keyword evidence="3" id="KW-0028">Amino-acid biosynthesis</keyword>
<dbReference type="HAMAP" id="MF_00412">
    <property type="entry name" value="ProA"/>
    <property type="match status" value="1"/>
</dbReference>
<dbReference type="PROSITE" id="PS01223">
    <property type="entry name" value="PROA"/>
    <property type="match status" value="1"/>
</dbReference>
<evidence type="ECO:0000256" key="1">
    <source>
        <dbReference type="ARBA" id="ARBA00004985"/>
    </source>
</evidence>
<dbReference type="InterPro" id="IPR016161">
    <property type="entry name" value="Ald_DH/histidinol_DH"/>
</dbReference>
<evidence type="ECO:0000256" key="2">
    <source>
        <dbReference type="ARBA" id="ARBA00013002"/>
    </source>
</evidence>
<evidence type="ECO:0000313" key="10">
    <source>
        <dbReference type="Proteomes" id="UP000002009"/>
    </source>
</evidence>